<dbReference type="GO" id="GO:0043565">
    <property type="term" value="F:sequence-specific DNA binding"/>
    <property type="evidence" value="ECO:0007669"/>
    <property type="project" value="InterPro"/>
</dbReference>
<reference evidence="7" key="1">
    <citation type="submission" date="2019-08" db="EMBL/GenBank/DDBJ databases">
        <authorList>
            <person name="Kucharzyk K."/>
            <person name="Murdoch R.W."/>
            <person name="Higgins S."/>
            <person name="Loffler F."/>
        </authorList>
    </citation>
    <scope>NUCLEOTIDE SEQUENCE</scope>
</reference>
<dbReference type="EMBL" id="VSSQ01000004">
    <property type="protein sequence ID" value="MPL57147.1"/>
    <property type="molecule type" value="Genomic_DNA"/>
</dbReference>
<dbReference type="Gene3D" id="2.60.120.10">
    <property type="entry name" value="Jelly Rolls"/>
    <property type="match status" value="1"/>
</dbReference>
<dbReference type="SUPFAM" id="SSF51215">
    <property type="entry name" value="Regulatory protein AraC"/>
    <property type="match status" value="1"/>
</dbReference>
<keyword evidence="1" id="KW-0805">Transcription regulation</keyword>
<dbReference type="InterPro" id="IPR009057">
    <property type="entry name" value="Homeodomain-like_sf"/>
</dbReference>
<protein>
    <recommendedName>
        <fullName evidence="6">HTH araC/xylS-type domain-containing protein</fullName>
    </recommendedName>
</protein>
<feature type="region of interest" description="Disordered" evidence="5">
    <location>
        <begin position="1"/>
        <end position="27"/>
    </location>
</feature>
<dbReference type="GO" id="GO:0003700">
    <property type="term" value="F:DNA-binding transcription factor activity"/>
    <property type="evidence" value="ECO:0007669"/>
    <property type="project" value="InterPro"/>
</dbReference>
<organism evidence="7">
    <name type="scientific">bioreactor metagenome</name>
    <dbReference type="NCBI Taxonomy" id="1076179"/>
    <lineage>
        <taxon>unclassified sequences</taxon>
        <taxon>metagenomes</taxon>
        <taxon>ecological metagenomes</taxon>
    </lineage>
</organism>
<sequence length="310" mass="33945">MAVATLAGTSTANGEKPCPPRPSAPQQTFISPDKYPYLEVRTTLQSTLPYAEHFHSAFSFGLILEGGTCFTLMGQAHEALKGDIAMIAPGLPHSCNPLHGKARSYLMAYFDAAWFARNICRPLGIADAYEVTMPVVRDPALFQQGIAAMEAFCNGADDAEIRFVTLFRQLQWGYGCLANRSEHAGKKTDYPLAATNILLAADSAPMAGENGPPATDHAPVTSLARRAGLRRESFSRAFRRTAGLPPKAWLHCLRLEKARAMLRQGKSIADAALAAGYADQSHFHRMFVKFYSVTPGCYQRGWSHSYNTRK</sequence>
<evidence type="ECO:0000259" key="6">
    <source>
        <dbReference type="PROSITE" id="PS01124"/>
    </source>
</evidence>
<evidence type="ECO:0000256" key="2">
    <source>
        <dbReference type="ARBA" id="ARBA00023125"/>
    </source>
</evidence>
<dbReference type="Pfam" id="PF02311">
    <property type="entry name" value="AraC_binding"/>
    <property type="match status" value="1"/>
</dbReference>
<keyword evidence="4" id="KW-0804">Transcription</keyword>
<evidence type="ECO:0000313" key="7">
    <source>
        <dbReference type="EMBL" id="MPL57147.1"/>
    </source>
</evidence>
<dbReference type="AlphaFoldDB" id="A0A644SS67"/>
<dbReference type="InterPro" id="IPR050204">
    <property type="entry name" value="AraC_XylS_family_regulators"/>
</dbReference>
<feature type="domain" description="HTH araC/xylS-type" evidence="6">
    <location>
        <begin position="220"/>
        <end position="301"/>
    </location>
</feature>
<dbReference type="Gene3D" id="1.10.10.60">
    <property type="entry name" value="Homeodomain-like"/>
    <property type="match status" value="2"/>
</dbReference>
<accession>A0A644SS67</accession>
<dbReference type="InterPro" id="IPR037923">
    <property type="entry name" value="HTH-like"/>
</dbReference>
<dbReference type="PROSITE" id="PS01124">
    <property type="entry name" value="HTH_ARAC_FAMILY_2"/>
    <property type="match status" value="1"/>
</dbReference>
<name>A0A644SS67_9ZZZZ</name>
<evidence type="ECO:0000256" key="3">
    <source>
        <dbReference type="ARBA" id="ARBA00023159"/>
    </source>
</evidence>
<evidence type="ECO:0000256" key="4">
    <source>
        <dbReference type="ARBA" id="ARBA00023163"/>
    </source>
</evidence>
<dbReference type="InterPro" id="IPR018060">
    <property type="entry name" value="HTH_AraC"/>
</dbReference>
<gene>
    <name evidence="7" type="ORF">SDC9_02645</name>
</gene>
<dbReference type="SUPFAM" id="SSF46689">
    <property type="entry name" value="Homeodomain-like"/>
    <property type="match status" value="1"/>
</dbReference>
<evidence type="ECO:0000256" key="1">
    <source>
        <dbReference type="ARBA" id="ARBA00023015"/>
    </source>
</evidence>
<dbReference type="InterPro" id="IPR018062">
    <property type="entry name" value="HTH_AraC-typ_CS"/>
</dbReference>
<evidence type="ECO:0000256" key="5">
    <source>
        <dbReference type="SAM" id="MobiDB-lite"/>
    </source>
</evidence>
<comment type="caution">
    <text evidence="7">The sequence shown here is derived from an EMBL/GenBank/DDBJ whole genome shotgun (WGS) entry which is preliminary data.</text>
</comment>
<dbReference type="Pfam" id="PF12833">
    <property type="entry name" value="HTH_18"/>
    <property type="match status" value="1"/>
</dbReference>
<dbReference type="PANTHER" id="PTHR46796:SF2">
    <property type="entry name" value="TRANSCRIPTIONAL REGULATORY PROTEIN"/>
    <property type="match status" value="1"/>
</dbReference>
<keyword evidence="2" id="KW-0238">DNA-binding</keyword>
<keyword evidence="3" id="KW-0010">Activator</keyword>
<proteinExistence type="predicted"/>
<dbReference type="InterPro" id="IPR003313">
    <property type="entry name" value="AraC-bd"/>
</dbReference>
<dbReference type="InterPro" id="IPR014710">
    <property type="entry name" value="RmlC-like_jellyroll"/>
</dbReference>
<dbReference type="PROSITE" id="PS00041">
    <property type="entry name" value="HTH_ARAC_FAMILY_1"/>
    <property type="match status" value="1"/>
</dbReference>
<dbReference type="SMART" id="SM00342">
    <property type="entry name" value="HTH_ARAC"/>
    <property type="match status" value="1"/>
</dbReference>
<dbReference type="PANTHER" id="PTHR46796">
    <property type="entry name" value="HTH-TYPE TRANSCRIPTIONAL ACTIVATOR RHAS-RELATED"/>
    <property type="match status" value="1"/>
</dbReference>